<feature type="domain" description="Phospholipase C/D" evidence="1">
    <location>
        <begin position="27"/>
        <end position="187"/>
    </location>
</feature>
<dbReference type="Gene3D" id="1.10.575.10">
    <property type="entry name" value="P1 Nuclease"/>
    <property type="match status" value="1"/>
</dbReference>
<dbReference type="InterPro" id="IPR008947">
    <property type="entry name" value="PLipase_C/P1_nuclease_dom_sf"/>
</dbReference>
<sequence length="313" mass="36602">MQITLIISLFILFWFPETVDEWGFFGHKKINELAIYTLPDELRPFYKVHSLEIIAWSVAPDQRRYVIEEEGAKHYIDLDLYDSFPLPKYWNEAVEKYGEAYLRERGIVPWNTYFVYHQLVKAMAAKNYKRIIKLSADLGHYVADAHVPLHTTSNYNGQLTGQLGIHAFWESRLPELYFESYDLFTNRAVYIKDVQGELWQTIEESNALLATVLELDKKLTELVGEDKKYAYMQRGKKVIRMPSEYYAEKYNELAGGMVEQRMRKAIFRVSSLWFSAWVDAGQPDLATNKHTIIKESKTDSLDTKGVKVRAHDF</sequence>
<proteinExistence type="predicted"/>
<dbReference type="AlphaFoldDB" id="A0A3B0U9A3"/>
<organism evidence="2">
    <name type="scientific">hydrothermal vent metagenome</name>
    <dbReference type="NCBI Taxonomy" id="652676"/>
    <lineage>
        <taxon>unclassified sequences</taxon>
        <taxon>metagenomes</taxon>
        <taxon>ecological metagenomes</taxon>
    </lineage>
</organism>
<reference evidence="2" key="1">
    <citation type="submission" date="2018-06" db="EMBL/GenBank/DDBJ databases">
        <authorList>
            <person name="Zhirakovskaya E."/>
        </authorList>
    </citation>
    <scope>NUCLEOTIDE SEQUENCE</scope>
</reference>
<dbReference type="CDD" id="cd10981">
    <property type="entry name" value="ZnPC_S1P1"/>
    <property type="match status" value="1"/>
</dbReference>
<dbReference type="InterPro" id="IPR029002">
    <property type="entry name" value="PLPC/GPLD1"/>
</dbReference>
<dbReference type="EMBL" id="UOES01000272">
    <property type="protein sequence ID" value="VAW27621.1"/>
    <property type="molecule type" value="Genomic_DNA"/>
</dbReference>
<evidence type="ECO:0000259" key="1">
    <source>
        <dbReference type="Pfam" id="PF00882"/>
    </source>
</evidence>
<accession>A0A3B0U9A3</accession>
<name>A0A3B0U9A3_9ZZZZ</name>
<dbReference type="Pfam" id="PF00882">
    <property type="entry name" value="Zn_dep_PLPC"/>
    <property type="match status" value="1"/>
</dbReference>
<protein>
    <recommendedName>
        <fullName evidence="1">Phospholipase C/D domain-containing protein</fullName>
    </recommendedName>
</protein>
<dbReference type="SUPFAM" id="SSF48537">
    <property type="entry name" value="Phospholipase C/P1 nuclease"/>
    <property type="match status" value="1"/>
</dbReference>
<evidence type="ECO:0000313" key="2">
    <source>
        <dbReference type="EMBL" id="VAW27621.1"/>
    </source>
</evidence>
<dbReference type="GO" id="GO:0016788">
    <property type="term" value="F:hydrolase activity, acting on ester bonds"/>
    <property type="evidence" value="ECO:0007669"/>
    <property type="project" value="InterPro"/>
</dbReference>
<gene>
    <name evidence="2" type="ORF">MNBD_BACTEROID06-1767</name>
</gene>